<feature type="region of interest" description="Disordered" evidence="12">
    <location>
        <begin position="339"/>
        <end position="367"/>
    </location>
</feature>
<evidence type="ECO:0000256" key="4">
    <source>
        <dbReference type="ARBA" id="ARBA00008334"/>
    </source>
</evidence>
<name>A0A197K3P9_9FUNG</name>
<dbReference type="Pfam" id="PF08033">
    <property type="entry name" value="Sec23_BS"/>
    <property type="match status" value="1"/>
</dbReference>
<dbReference type="GO" id="GO:0030127">
    <property type="term" value="C:COPII vesicle coat"/>
    <property type="evidence" value="ECO:0007669"/>
    <property type="project" value="InterPro"/>
</dbReference>
<proteinExistence type="inferred from homology"/>
<feature type="domain" description="Sec23/Sec24 helical" evidence="16">
    <location>
        <begin position="933"/>
        <end position="1036"/>
    </location>
</feature>
<evidence type="ECO:0000313" key="18">
    <source>
        <dbReference type="EMBL" id="OAQ31321.1"/>
    </source>
</evidence>
<dbReference type="InterPro" id="IPR036174">
    <property type="entry name" value="Znf_Sec23_Sec24_sf"/>
</dbReference>
<feature type="compositionally biased region" description="Low complexity" evidence="12">
    <location>
        <begin position="30"/>
        <end position="53"/>
    </location>
</feature>
<dbReference type="STRING" id="1314771.A0A197K3P9"/>
<dbReference type="OrthoDB" id="49016at2759"/>
<feature type="compositionally biased region" description="Pro residues" evidence="12">
    <location>
        <begin position="54"/>
        <end position="63"/>
    </location>
</feature>
<keyword evidence="9" id="KW-0653">Protein transport</keyword>
<evidence type="ECO:0000259" key="14">
    <source>
        <dbReference type="Pfam" id="PF04810"/>
    </source>
</evidence>
<keyword evidence="7" id="KW-0256">Endoplasmic reticulum</keyword>
<dbReference type="GO" id="GO:0000149">
    <property type="term" value="F:SNARE binding"/>
    <property type="evidence" value="ECO:0007669"/>
    <property type="project" value="TreeGrafter"/>
</dbReference>
<evidence type="ECO:0000259" key="15">
    <source>
        <dbReference type="Pfam" id="PF04811"/>
    </source>
</evidence>
<dbReference type="InterPro" id="IPR036465">
    <property type="entry name" value="vWFA_dom_sf"/>
</dbReference>
<keyword evidence="6" id="KW-0963">Cytoplasm</keyword>
<dbReference type="InterPro" id="IPR050550">
    <property type="entry name" value="SEC23_SEC24_subfamily"/>
</dbReference>
<dbReference type="InterPro" id="IPR029006">
    <property type="entry name" value="ADF-H/Gelsolin-like_dom_sf"/>
</dbReference>
<evidence type="ECO:0000256" key="5">
    <source>
        <dbReference type="ARBA" id="ARBA00022448"/>
    </source>
</evidence>
<dbReference type="GO" id="GO:0008270">
    <property type="term" value="F:zinc ion binding"/>
    <property type="evidence" value="ECO:0007669"/>
    <property type="project" value="InterPro"/>
</dbReference>
<keyword evidence="8" id="KW-0931">ER-Golgi transport</keyword>
<dbReference type="Gene3D" id="3.40.20.10">
    <property type="entry name" value="Severin"/>
    <property type="match status" value="1"/>
</dbReference>
<dbReference type="InterPro" id="IPR041742">
    <property type="entry name" value="Sec24-like_trunk_dom"/>
</dbReference>
<feature type="domain" description="Zinc finger Sec23/Sec24-type" evidence="14">
    <location>
        <begin position="521"/>
        <end position="558"/>
    </location>
</feature>
<evidence type="ECO:0000256" key="1">
    <source>
        <dbReference type="ARBA" id="ARBA00004394"/>
    </source>
</evidence>
<dbReference type="Pfam" id="PF00626">
    <property type="entry name" value="Gelsolin"/>
    <property type="match status" value="1"/>
</dbReference>
<protein>
    <submittedName>
        <fullName evidence="18">Uncharacterized protein</fullName>
    </submittedName>
</protein>
<dbReference type="EMBL" id="KV442030">
    <property type="protein sequence ID" value="OAQ31321.1"/>
    <property type="molecule type" value="Genomic_DNA"/>
</dbReference>
<feature type="compositionally biased region" description="Polar residues" evidence="12">
    <location>
        <begin position="96"/>
        <end position="115"/>
    </location>
</feature>
<evidence type="ECO:0000313" key="19">
    <source>
        <dbReference type="Proteomes" id="UP000078512"/>
    </source>
</evidence>
<evidence type="ECO:0000256" key="8">
    <source>
        <dbReference type="ARBA" id="ARBA00022892"/>
    </source>
</evidence>
<feature type="compositionally biased region" description="Low complexity" evidence="12">
    <location>
        <begin position="131"/>
        <end position="153"/>
    </location>
</feature>
<feature type="compositionally biased region" description="Low complexity" evidence="12">
    <location>
        <begin position="239"/>
        <end position="260"/>
    </location>
</feature>
<dbReference type="Pfam" id="PF04815">
    <property type="entry name" value="Sec23_helical"/>
    <property type="match status" value="1"/>
</dbReference>
<feature type="compositionally biased region" description="Low complexity" evidence="12">
    <location>
        <begin position="267"/>
        <end position="278"/>
    </location>
</feature>
<dbReference type="InterPro" id="IPR006896">
    <property type="entry name" value="Sec23/24_trunk_dom"/>
</dbReference>
<evidence type="ECO:0000256" key="7">
    <source>
        <dbReference type="ARBA" id="ARBA00022824"/>
    </source>
</evidence>
<comment type="subcellular location">
    <subcellularLocation>
        <location evidence="2">Cytoplasm</location>
    </subcellularLocation>
    <subcellularLocation>
        <location evidence="3">Endoplasmic reticulum membrane</location>
    </subcellularLocation>
    <subcellularLocation>
        <location evidence="1">Golgi apparatus membrane</location>
    </subcellularLocation>
</comment>
<feature type="compositionally biased region" description="Pro residues" evidence="12">
    <location>
        <begin position="16"/>
        <end position="29"/>
    </location>
</feature>
<dbReference type="Gene3D" id="2.60.40.1670">
    <property type="entry name" value="beta-sandwich domain of Sec23/24"/>
    <property type="match status" value="1"/>
</dbReference>
<dbReference type="GO" id="GO:0070971">
    <property type="term" value="C:endoplasmic reticulum exit site"/>
    <property type="evidence" value="ECO:0007669"/>
    <property type="project" value="TreeGrafter"/>
</dbReference>
<evidence type="ECO:0000256" key="6">
    <source>
        <dbReference type="ARBA" id="ARBA00022490"/>
    </source>
</evidence>
<comment type="similarity">
    <text evidence="4">Belongs to the SEC23/SEC24 family. SEC24 subfamily.</text>
</comment>
<dbReference type="InterPro" id="IPR036175">
    <property type="entry name" value="Sec23/24_helical_dom_sf"/>
</dbReference>
<dbReference type="InterPro" id="IPR006900">
    <property type="entry name" value="Sec23/24_helical_dom"/>
</dbReference>
<dbReference type="CDD" id="cd01479">
    <property type="entry name" value="Sec24-like"/>
    <property type="match status" value="1"/>
</dbReference>
<evidence type="ECO:0000259" key="13">
    <source>
        <dbReference type="Pfam" id="PF00626"/>
    </source>
</evidence>
<keyword evidence="5" id="KW-0813">Transport</keyword>
<feature type="compositionally biased region" description="Polar residues" evidence="12">
    <location>
        <begin position="203"/>
        <end position="212"/>
    </location>
</feature>
<evidence type="ECO:0000256" key="9">
    <source>
        <dbReference type="ARBA" id="ARBA00022927"/>
    </source>
</evidence>
<keyword evidence="11" id="KW-0472">Membrane</keyword>
<accession>A0A197K3P9</accession>
<feature type="domain" description="Gelsolin-like" evidence="13">
    <location>
        <begin position="1062"/>
        <end position="1132"/>
    </location>
</feature>
<dbReference type="GO" id="GO:0006886">
    <property type="term" value="P:intracellular protein transport"/>
    <property type="evidence" value="ECO:0007669"/>
    <property type="project" value="InterPro"/>
</dbReference>
<feature type="region of interest" description="Disordered" evidence="12">
    <location>
        <begin position="1"/>
        <end position="323"/>
    </location>
</feature>
<dbReference type="Gene3D" id="1.20.120.730">
    <property type="entry name" value="Sec23/Sec24 helical domain"/>
    <property type="match status" value="1"/>
</dbReference>
<evidence type="ECO:0000256" key="2">
    <source>
        <dbReference type="ARBA" id="ARBA00004496"/>
    </source>
</evidence>
<feature type="domain" description="Sec23/Sec24 beta-sandwich" evidence="17">
    <location>
        <begin position="840"/>
        <end position="922"/>
    </location>
</feature>
<dbReference type="AlphaFoldDB" id="A0A197K3P9"/>
<dbReference type="Gene3D" id="2.30.30.380">
    <property type="entry name" value="Zn-finger domain of Sec23/24"/>
    <property type="match status" value="1"/>
</dbReference>
<dbReference type="SUPFAM" id="SSF82754">
    <property type="entry name" value="C-terminal, gelsolin-like domain of Sec23/24"/>
    <property type="match status" value="1"/>
</dbReference>
<dbReference type="Gene3D" id="3.40.50.410">
    <property type="entry name" value="von Willebrand factor, type A domain"/>
    <property type="match status" value="1"/>
</dbReference>
<dbReference type="InterPro" id="IPR036180">
    <property type="entry name" value="Gelsolin-like_dom_sf"/>
</dbReference>
<gene>
    <name evidence="18" type="ORF">K457DRAFT_92235</name>
</gene>
<dbReference type="InterPro" id="IPR007123">
    <property type="entry name" value="Gelsolin-like_dom"/>
</dbReference>
<dbReference type="SUPFAM" id="SSF53300">
    <property type="entry name" value="vWA-like"/>
    <property type="match status" value="1"/>
</dbReference>
<dbReference type="Pfam" id="PF04811">
    <property type="entry name" value="Sec23_trunk"/>
    <property type="match status" value="1"/>
</dbReference>
<evidence type="ECO:0000256" key="3">
    <source>
        <dbReference type="ARBA" id="ARBA00004586"/>
    </source>
</evidence>
<reference evidence="18 19" key="1">
    <citation type="submission" date="2016-05" db="EMBL/GenBank/DDBJ databases">
        <title>Genome sequencing reveals origins of a unique bacterial endosymbiosis in the earliest lineages of terrestrial Fungi.</title>
        <authorList>
            <consortium name="DOE Joint Genome Institute"/>
            <person name="Uehling J."/>
            <person name="Gryganskyi A."/>
            <person name="Hameed K."/>
            <person name="Tschaplinski T."/>
            <person name="Misztal P."/>
            <person name="Wu S."/>
            <person name="Desiro A."/>
            <person name="Vande Pol N."/>
            <person name="Du Z.-Y."/>
            <person name="Zienkiewicz A."/>
            <person name="Zienkiewicz K."/>
            <person name="Morin E."/>
            <person name="Tisserant E."/>
            <person name="Splivallo R."/>
            <person name="Hainaut M."/>
            <person name="Henrissat B."/>
            <person name="Ohm R."/>
            <person name="Kuo A."/>
            <person name="Yan J."/>
            <person name="Lipzen A."/>
            <person name="Nolan M."/>
            <person name="Labutti K."/>
            <person name="Barry K."/>
            <person name="Goldstein A."/>
            <person name="Labbe J."/>
            <person name="Schadt C."/>
            <person name="Tuskan G."/>
            <person name="Grigoriev I."/>
            <person name="Martin F."/>
            <person name="Vilgalys R."/>
            <person name="Bonito G."/>
        </authorList>
    </citation>
    <scope>NUCLEOTIDE SEQUENCE [LARGE SCALE GENOMIC DNA]</scope>
    <source>
        <strain evidence="18 19">AG-77</strain>
    </source>
</reference>
<evidence type="ECO:0000256" key="10">
    <source>
        <dbReference type="ARBA" id="ARBA00023034"/>
    </source>
</evidence>
<keyword evidence="10" id="KW-0333">Golgi apparatus</keyword>
<feature type="domain" description="Sec23/Sec24 trunk" evidence="15">
    <location>
        <begin position="595"/>
        <end position="831"/>
    </location>
</feature>
<feature type="compositionally biased region" description="Pro residues" evidence="12">
    <location>
        <begin position="176"/>
        <end position="186"/>
    </location>
</feature>
<evidence type="ECO:0000256" key="11">
    <source>
        <dbReference type="ARBA" id="ARBA00023136"/>
    </source>
</evidence>
<evidence type="ECO:0000256" key="12">
    <source>
        <dbReference type="SAM" id="MobiDB-lite"/>
    </source>
</evidence>
<dbReference type="SUPFAM" id="SSF81995">
    <property type="entry name" value="beta-sandwich domain of Sec23/24"/>
    <property type="match status" value="1"/>
</dbReference>
<organism evidence="18 19">
    <name type="scientific">Linnemannia elongata AG-77</name>
    <dbReference type="NCBI Taxonomy" id="1314771"/>
    <lineage>
        <taxon>Eukaryota</taxon>
        <taxon>Fungi</taxon>
        <taxon>Fungi incertae sedis</taxon>
        <taxon>Mucoromycota</taxon>
        <taxon>Mortierellomycotina</taxon>
        <taxon>Mortierellomycetes</taxon>
        <taxon>Mortierellales</taxon>
        <taxon>Mortierellaceae</taxon>
        <taxon>Linnemannia</taxon>
    </lineage>
</organism>
<evidence type="ECO:0000259" key="16">
    <source>
        <dbReference type="Pfam" id="PF04815"/>
    </source>
</evidence>
<dbReference type="InterPro" id="IPR006895">
    <property type="entry name" value="Znf_Sec23_Sec24"/>
</dbReference>
<dbReference type="PANTHER" id="PTHR13803">
    <property type="entry name" value="SEC24-RELATED PROTEIN"/>
    <property type="match status" value="1"/>
</dbReference>
<feature type="compositionally biased region" description="Low complexity" evidence="12">
    <location>
        <begin position="286"/>
        <end position="319"/>
    </location>
</feature>
<dbReference type="GO" id="GO:0000139">
    <property type="term" value="C:Golgi membrane"/>
    <property type="evidence" value="ECO:0007669"/>
    <property type="project" value="UniProtKB-SubCell"/>
</dbReference>
<feature type="compositionally biased region" description="Polar residues" evidence="12">
    <location>
        <begin position="1"/>
        <end position="10"/>
    </location>
</feature>
<dbReference type="InterPro" id="IPR012990">
    <property type="entry name" value="Beta-sandwich_Sec23_24"/>
</dbReference>
<sequence>MAYSQPQTPNMRPVGQAPPPRPGFRPPHPQQQQQGHPGQPGQPYPGQQQQPGAQPFPPRPTPPHSGQQQMNYRPMGPGSNGPRPVQLQGAAPPRPMQQQQHNQDPSQLQQQSNNALRRPSAQGGQGPPSPSNQRPPMATPPFGSHQQHPQQQQRPPPAMGGSIQQRAASPMIRPANLPPPGSPGMPRPFQSPQIQNRPPPGQFANQAQQTVPGSPAMNPVGFMNGPPNGQNRSQPPTPRMQHQQQQGPPTSQQLHQQHQQPLHHHLQQQQPLHQQQHPSQPPPPHFGQQQQQQQQHPPMGQDLGQMAGPPTPTPQTGAPKSKRMYPAGINAYAEPPAYEATPSSHGFQRPGVPAPHQAGGMQQQPPTQGSQFFVPGEKQAPAFGQPVPGYQQGLQPLQGQSLQPNVNQLAGQMGGMNLGNTGYGGAQGIVPISTVALMGAAPKIYDLDAPPPPIRLPETASITQSPFANCDPSYKRSTLNAIPATSQLLTKSRLPFGLVITPYRSVKEGDEPVPVVSDSIIARCRRCRTYINPFVKFVEGGQRWKCNMCYTLNEVPSSFDYDSQTQQPVDRWQRKELNHAVVEYIAPTEYMIRPPQPLVYMFVIDVSYPAIRCGMVATAATTILESLDRIPNDEGRTKVGIITVDSSIHFYNLKAASGEPQMMVVSDLEEAFLPQPQDLLCNLSECRSVLEALLNRMSDMFKDTQNVGNALGPALNSAYKLVSPIGGKILCLQASLPNLEAGALKMREDPKLLGTAKESTLLQSASSFYKSLAVECSKSQVCVDMFLFGSQYSDVATLSCLPRFTGGSTFFYPAFTAAKSEDALKFAHELAEFLSQRIALEAVMRVRASKGLRMSAFYGNFFVRSTDLLSLPNVPRDQSYSIEISFDDNLSIPVVCFQTALLHTSSSGERRIRVLTLALPVTTSLSELYASADQVAIATLLACKGVERGMNAKLDDARDALTNKVVDILGVYKTHMTASSSGATPNLQICDNLKLLPLLTLGMLKHVGLRAGSQIPSDLRSYAMHLLSTLPSQCLIPFLHPRFYSLHDMPEHCGTIGDHGIEMPQAMNLSSERLSRSGLFMLEDGQNIFLWIGRDAVPQLCMDLFGVPDYQSIRGGKTTLPILETDFNHRVNLIVSKAREMRRTSYYSQLYIVKEDGDPALRLWFLSHLIEDRAEPIMSYYQYLGHLKDRVNSASF</sequence>
<keyword evidence="19" id="KW-1185">Reference proteome</keyword>
<dbReference type="Proteomes" id="UP000078512">
    <property type="component" value="Unassembled WGS sequence"/>
</dbReference>
<dbReference type="PANTHER" id="PTHR13803:SF39">
    <property type="entry name" value="SECRETORY 24AB, ISOFORM A"/>
    <property type="match status" value="1"/>
</dbReference>
<dbReference type="Pfam" id="PF04810">
    <property type="entry name" value="zf-Sec23_Sec24"/>
    <property type="match status" value="1"/>
</dbReference>
<dbReference type="GO" id="GO:0005789">
    <property type="term" value="C:endoplasmic reticulum membrane"/>
    <property type="evidence" value="ECO:0007669"/>
    <property type="project" value="UniProtKB-SubCell"/>
</dbReference>
<dbReference type="GO" id="GO:0090110">
    <property type="term" value="P:COPII-coated vesicle cargo loading"/>
    <property type="evidence" value="ECO:0007669"/>
    <property type="project" value="TreeGrafter"/>
</dbReference>
<evidence type="ECO:0000259" key="17">
    <source>
        <dbReference type="Pfam" id="PF08033"/>
    </source>
</evidence>
<dbReference type="SUPFAM" id="SSF81811">
    <property type="entry name" value="Helical domain of Sec23/24"/>
    <property type="match status" value="1"/>
</dbReference>
<dbReference type="SUPFAM" id="SSF82919">
    <property type="entry name" value="Zn-finger domain of Sec23/24"/>
    <property type="match status" value="1"/>
</dbReference>